<dbReference type="PANTHER" id="PTHR34665">
    <property type="entry name" value="DUF3741 DOMAIN-CONTAINING PROTEIN"/>
    <property type="match status" value="1"/>
</dbReference>
<organism evidence="1 2">
    <name type="scientific">Trapa incisa</name>
    <dbReference type="NCBI Taxonomy" id="236973"/>
    <lineage>
        <taxon>Eukaryota</taxon>
        <taxon>Viridiplantae</taxon>
        <taxon>Streptophyta</taxon>
        <taxon>Embryophyta</taxon>
        <taxon>Tracheophyta</taxon>
        <taxon>Spermatophyta</taxon>
        <taxon>Magnoliopsida</taxon>
        <taxon>eudicotyledons</taxon>
        <taxon>Gunneridae</taxon>
        <taxon>Pentapetalae</taxon>
        <taxon>rosids</taxon>
        <taxon>malvids</taxon>
        <taxon>Myrtales</taxon>
        <taxon>Lythraceae</taxon>
        <taxon>Trapa</taxon>
    </lineage>
</organism>
<proteinExistence type="predicted"/>
<evidence type="ECO:0000313" key="1">
    <source>
        <dbReference type="EMBL" id="KAK4768092.1"/>
    </source>
</evidence>
<dbReference type="PANTHER" id="PTHR34665:SF1">
    <property type="entry name" value="OS02G0595200 PROTEIN"/>
    <property type="match status" value="1"/>
</dbReference>
<dbReference type="Proteomes" id="UP001345219">
    <property type="component" value="Chromosome 3"/>
</dbReference>
<dbReference type="EMBL" id="JAXIOK010000006">
    <property type="protein sequence ID" value="KAK4768092.1"/>
    <property type="molecule type" value="Genomic_DNA"/>
</dbReference>
<accession>A0AAN7QHH3</accession>
<gene>
    <name evidence="1" type="ORF">SAY87_003233</name>
</gene>
<keyword evidence="2" id="KW-1185">Reference proteome</keyword>
<evidence type="ECO:0000313" key="2">
    <source>
        <dbReference type="Proteomes" id="UP001345219"/>
    </source>
</evidence>
<name>A0AAN7QHH3_9MYRT</name>
<comment type="caution">
    <text evidence="1">The sequence shown here is derived from an EMBL/GenBank/DDBJ whole genome shotgun (WGS) entry which is preliminary data.</text>
</comment>
<reference evidence="1 2" key="1">
    <citation type="journal article" date="2023" name="Hortic Res">
        <title>Pangenome of water caltrop reveals structural variations and asymmetric subgenome divergence after allopolyploidization.</title>
        <authorList>
            <person name="Zhang X."/>
            <person name="Chen Y."/>
            <person name="Wang L."/>
            <person name="Yuan Y."/>
            <person name="Fang M."/>
            <person name="Shi L."/>
            <person name="Lu R."/>
            <person name="Comes H.P."/>
            <person name="Ma Y."/>
            <person name="Chen Y."/>
            <person name="Huang G."/>
            <person name="Zhou Y."/>
            <person name="Zheng Z."/>
            <person name="Qiu Y."/>
        </authorList>
    </citation>
    <scope>NUCLEOTIDE SEQUENCE [LARGE SCALE GENOMIC DNA]</scope>
    <source>
        <tissue evidence="1">Roots</tissue>
    </source>
</reference>
<dbReference type="AlphaFoldDB" id="A0AAN7QHH3"/>
<protein>
    <submittedName>
        <fullName evidence="1">Uncharacterized protein</fullName>
    </submittedName>
</protein>
<sequence length="196" mass="22370">MLISEGLNSTLLYKSSLHIIRSKNILMKSRKKAEHGHGGDEARAESPELEILKAVAQAWHARSGSSPAAASEFDARRLSFRTRPSRFILEAIRRRNELSSSKGIRFGRSSGIGYWDFRQSLWDSYEILAVSRRLERGMVMDGDPFSGDPTGRALLRRRRESMNSLRNLFNFMSSRRFNEAKAPYEQDSQLDDVACR</sequence>